<evidence type="ECO:0000256" key="1">
    <source>
        <dbReference type="ARBA" id="ARBA00001946"/>
    </source>
</evidence>
<evidence type="ECO:0000256" key="6">
    <source>
        <dbReference type="ARBA" id="ARBA00022679"/>
    </source>
</evidence>
<dbReference type="InterPro" id="IPR023151">
    <property type="entry name" value="PEP_util_CS"/>
</dbReference>
<feature type="binding site" evidence="14">
    <location>
        <position position="618"/>
    </location>
    <ligand>
        <name>substrate</name>
    </ligand>
</feature>
<dbReference type="EMBL" id="CP012505">
    <property type="protein sequence ID" value="ALB02163.1"/>
    <property type="molecule type" value="Genomic_DNA"/>
</dbReference>
<evidence type="ECO:0000259" key="17">
    <source>
        <dbReference type="Pfam" id="PF01326"/>
    </source>
</evidence>
<reference evidence="19 20" key="1">
    <citation type="journal article" date="2016" name="Int. J. Syst. Evol. Microbiol.">
        <title>Reclassification of Wolbachia persica as Francisella persica comb. nov. and emended description of the family Francisellaceae.</title>
        <authorList>
            <person name="Larson M.A."/>
            <person name="Nalbantoglu U."/>
            <person name="Sayood K."/>
            <person name="Zentz E.B."/>
            <person name="Cer R.Z."/>
            <person name="Iwen P.C."/>
            <person name="Francesconi S.C."/>
            <person name="Bishop-Lilly K.A."/>
            <person name="Mokashi V.P."/>
            <person name="Sjostedt A."/>
            <person name="Hinrichs S.H."/>
        </authorList>
    </citation>
    <scope>NUCLEOTIDE SEQUENCE [LARGE SCALE GENOMIC DNA]</scope>
    <source>
        <strain evidence="19 20">FSC845</strain>
    </source>
</reference>
<feature type="domain" description="PEP-utilising enzyme C-terminal" evidence="18">
    <location>
        <begin position="520"/>
        <end position="871"/>
    </location>
</feature>
<organism evidence="19 20">
    <name type="scientific">Francisella persica ATCC VR-331</name>
    <dbReference type="NCBI Taxonomy" id="1086726"/>
    <lineage>
        <taxon>Bacteria</taxon>
        <taxon>Pseudomonadati</taxon>
        <taxon>Pseudomonadota</taxon>
        <taxon>Gammaproteobacteria</taxon>
        <taxon>Thiotrichales</taxon>
        <taxon>Francisellaceae</taxon>
        <taxon>Francisella</taxon>
    </lineage>
</organism>
<evidence type="ECO:0000256" key="13">
    <source>
        <dbReference type="PIRSR" id="PIRSR000853-1"/>
    </source>
</evidence>
<dbReference type="Gene3D" id="1.10.189.10">
    <property type="entry name" value="Pyruvate Phosphate Dikinase, domain 2"/>
    <property type="match status" value="1"/>
</dbReference>
<dbReference type="GO" id="GO:0016301">
    <property type="term" value="F:kinase activity"/>
    <property type="evidence" value="ECO:0007669"/>
    <property type="project" value="UniProtKB-UniRule"/>
</dbReference>
<dbReference type="InterPro" id="IPR002192">
    <property type="entry name" value="PPDK_AMP/ATP-bd"/>
</dbReference>
<dbReference type="InterPro" id="IPR036637">
    <property type="entry name" value="Phosphohistidine_dom_sf"/>
</dbReference>
<feature type="binding site" evidence="14">
    <location>
        <position position="767"/>
    </location>
    <ligand>
        <name>substrate</name>
    </ligand>
</feature>
<proteinExistence type="inferred from homology"/>
<dbReference type="PANTHER" id="PTHR22931">
    <property type="entry name" value="PHOSPHOENOLPYRUVATE DIKINASE-RELATED"/>
    <property type="match status" value="1"/>
</dbReference>
<feature type="binding site" evidence="14">
    <location>
        <position position="770"/>
    </location>
    <ligand>
        <name>substrate</name>
    </ligand>
</feature>
<dbReference type="Gene3D" id="3.50.30.10">
    <property type="entry name" value="Phosphohistidine domain"/>
    <property type="match status" value="1"/>
</dbReference>
<evidence type="ECO:0000256" key="5">
    <source>
        <dbReference type="ARBA" id="ARBA00020138"/>
    </source>
</evidence>
<dbReference type="EC" id="2.7.9.1" evidence="4 12"/>
<keyword evidence="11 15" id="KW-0460">Magnesium</keyword>
<comment type="cofactor">
    <cofactor evidence="1 12 15">
        <name>Mg(2+)</name>
        <dbReference type="ChEBI" id="CHEBI:18420"/>
    </cofactor>
</comment>
<dbReference type="SUPFAM" id="SSF52009">
    <property type="entry name" value="Phosphohistidine domain"/>
    <property type="match status" value="1"/>
</dbReference>
<feature type="active site" description="Tele-phosphohistidine intermediate" evidence="13">
    <location>
        <position position="455"/>
    </location>
</feature>
<keyword evidence="8" id="KW-0547">Nucleotide-binding</keyword>
<dbReference type="Pfam" id="PF00391">
    <property type="entry name" value="PEP-utilizers"/>
    <property type="match status" value="1"/>
</dbReference>
<evidence type="ECO:0000256" key="15">
    <source>
        <dbReference type="PIRSR" id="PIRSR000853-3"/>
    </source>
</evidence>
<feature type="active site" description="Proton donor" evidence="13">
    <location>
        <position position="832"/>
    </location>
</feature>
<keyword evidence="7 15" id="KW-0479">Metal-binding</keyword>
<evidence type="ECO:0000256" key="9">
    <source>
        <dbReference type="ARBA" id="ARBA00022777"/>
    </source>
</evidence>
<dbReference type="GO" id="GO:0046872">
    <property type="term" value="F:metal ion binding"/>
    <property type="evidence" value="ECO:0007669"/>
    <property type="project" value="UniProtKB-UniRule"/>
</dbReference>
<dbReference type="Gene3D" id="1.20.80.30">
    <property type="match status" value="1"/>
</dbReference>
<comment type="function">
    <text evidence="2">Catalyzes the reversible phosphorylation of pyruvate and phosphate.</text>
</comment>
<comment type="catalytic activity">
    <reaction evidence="12">
        <text>pyruvate + phosphate + ATP = phosphoenolpyruvate + AMP + diphosphate + H(+)</text>
        <dbReference type="Rhea" id="RHEA:10756"/>
        <dbReference type="ChEBI" id="CHEBI:15361"/>
        <dbReference type="ChEBI" id="CHEBI:15378"/>
        <dbReference type="ChEBI" id="CHEBI:30616"/>
        <dbReference type="ChEBI" id="CHEBI:33019"/>
        <dbReference type="ChEBI" id="CHEBI:43474"/>
        <dbReference type="ChEBI" id="CHEBI:58702"/>
        <dbReference type="ChEBI" id="CHEBI:456215"/>
        <dbReference type="EC" id="2.7.9.1"/>
    </reaction>
</comment>
<evidence type="ECO:0000256" key="2">
    <source>
        <dbReference type="ARBA" id="ARBA00003144"/>
    </source>
</evidence>
<evidence type="ECO:0000313" key="20">
    <source>
        <dbReference type="Proteomes" id="UP000242800"/>
    </source>
</evidence>
<feature type="binding site" evidence="14">
    <location>
        <position position="562"/>
    </location>
    <ligand>
        <name>substrate</name>
    </ligand>
</feature>
<protein>
    <recommendedName>
        <fullName evidence="5 12">Pyruvate, phosphate dikinase</fullName>
        <ecNumber evidence="4 12">2.7.9.1</ecNumber>
    </recommendedName>
</protein>
<dbReference type="PROSITE" id="PS00742">
    <property type="entry name" value="PEP_ENZYMES_2"/>
    <property type="match status" value="1"/>
</dbReference>
<evidence type="ECO:0000256" key="3">
    <source>
        <dbReference type="ARBA" id="ARBA00007837"/>
    </source>
</evidence>
<dbReference type="SUPFAM" id="SSF51621">
    <property type="entry name" value="Phosphoenolpyruvate/pyruvate domain"/>
    <property type="match status" value="1"/>
</dbReference>
<evidence type="ECO:0000259" key="16">
    <source>
        <dbReference type="Pfam" id="PF00391"/>
    </source>
</evidence>
<dbReference type="RefSeq" id="WP_064461580.1">
    <property type="nucleotide sequence ID" value="NZ_CP012505.1"/>
</dbReference>
<dbReference type="NCBIfam" id="NF004531">
    <property type="entry name" value="PRK05878.1"/>
    <property type="match status" value="1"/>
</dbReference>
<feature type="domain" description="Pyruvate phosphate dikinase AMP/ATP-binding" evidence="17">
    <location>
        <begin position="304"/>
        <end position="355"/>
    </location>
</feature>
<evidence type="ECO:0000256" key="8">
    <source>
        <dbReference type="ARBA" id="ARBA00022741"/>
    </source>
</evidence>
<dbReference type="Gene3D" id="3.30.1490.20">
    <property type="entry name" value="ATP-grasp fold, A domain"/>
    <property type="match status" value="1"/>
</dbReference>
<dbReference type="PIRSF" id="PIRSF000853">
    <property type="entry name" value="PPDK"/>
    <property type="match status" value="1"/>
</dbReference>
<dbReference type="Pfam" id="PF02896">
    <property type="entry name" value="PEP-utilizers_C"/>
    <property type="match status" value="1"/>
</dbReference>
<evidence type="ECO:0000256" key="10">
    <source>
        <dbReference type="ARBA" id="ARBA00022840"/>
    </source>
</evidence>
<dbReference type="InterPro" id="IPR008279">
    <property type="entry name" value="PEP-util_enz_mobile_dom"/>
</dbReference>
<evidence type="ECO:0000256" key="7">
    <source>
        <dbReference type="ARBA" id="ARBA00022723"/>
    </source>
</evidence>
<dbReference type="InterPro" id="IPR000121">
    <property type="entry name" value="PEP_util_C"/>
</dbReference>
<dbReference type="InterPro" id="IPR013815">
    <property type="entry name" value="ATP_grasp_subdomain_1"/>
</dbReference>
<dbReference type="Pfam" id="PF01326">
    <property type="entry name" value="PPDK_N"/>
    <property type="match status" value="2"/>
</dbReference>
<dbReference type="NCBIfam" id="TIGR01828">
    <property type="entry name" value="pyru_phos_dikin"/>
    <property type="match status" value="1"/>
</dbReference>
<dbReference type="InterPro" id="IPR015813">
    <property type="entry name" value="Pyrv/PenolPyrv_kinase-like_dom"/>
</dbReference>
<evidence type="ECO:0000256" key="11">
    <source>
        <dbReference type="ARBA" id="ARBA00022842"/>
    </source>
</evidence>
<keyword evidence="19" id="KW-0670">Pyruvate</keyword>
<accession>A0AAC8ZN07</accession>
<feature type="binding site" evidence="14">
    <location>
        <position position="769"/>
    </location>
    <ligand>
        <name>substrate</name>
    </ligand>
</feature>
<feature type="domain" description="PEP-utilising enzyme mobile" evidence="16">
    <location>
        <begin position="421"/>
        <end position="504"/>
    </location>
</feature>
<feature type="binding site" evidence="15">
    <location>
        <position position="770"/>
    </location>
    <ligand>
        <name>Mg(2+)</name>
        <dbReference type="ChEBI" id="CHEBI:18420"/>
    </ligand>
</feature>
<dbReference type="Proteomes" id="UP000242800">
    <property type="component" value="Chromosome"/>
</dbReference>
<keyword evidence="10" id="KW-0067">ATP-binding</keyword>
<dbReference type="InterPro" id="IPR018274">
    <property type="entry name" value="PEP_util_AS"/>
</dbReference>
<evidence type="ECO:0000256" key="14">
    <source>
        <dbReference type="PIRSR" id="PIRSR000853-2"/>
    </source>
</evidence>
<dbReference type="SUPFAM" id="SSF56059">
    <property type="entry name" value="Glutathione synthetase ATP-binding domain-like"/>
    <property type="match status" value="1"/>
</dbReference>
<dbReference type="Gene3D" id="3.30.470.20">
    <property type="entry name" value="ATP-grasp fold, B domain"/>
    <property type="match status" value="1"/>
</dbReference>
<keyword evidence="20" id="KW-1185">Reference proteome</keyword>
<evidence type="ECO:0000313" key="19">
    <source>
        <dbReference type="EMBL" id="ALB02163.1"/>
    </source>
</evidence>
<feature type="binding site" evidence="14">
    <location>
        <position position="768"/>
    </location>
    <ligand>
        <name>substrate</name>
    </ligand>
</feature>
<feature type="binding site" evidence="15">
    <location>
        <position position="745"/>
    </location>
    <ligand>
        <name>Mg(2+)</name>
        <dbReference type="ChEBI" id="CHEBI:18420"/>
    </ligand>
</feature>
<dbReference type="AlphaFoldDB" id="A0AAC8ZN07"/>
<dbReference type="Gene3D" id="3.20.20.60">
    <property type="entry name" value="Phosphoenolpyruvate-binding domains"/>
    <property type="match status" value="1"/>
</dbReference>
<name>A0AAC8ZN07_9GAMM</name>
<feature type="binding site" evidence="14">
    <location>
        <position position="745"/>
    </location>
    <ligand>
        <name>substrate</name>
    </ligand>
</feature>
<gene>
    <name evidence="19" type="ORF">ACH24_06100</name>
</gene>
<comment type="similarity">
    <text evidence="3 12">Belongs to the PEP-utilizing enzyme family.</text>
</comment>
<evidence type="ECO:0000259" key="18">
    <source>
        <dbReference type="Pfam" id="PF02896"/>
    </source>
</evidence>
<evidence type="ECO:0000256" key="12">
    <source>
        <dbReference type="PIRNR" id="PIRNR000853"/>
    </source>
</evidence>
<dbReference type="GO" id="GO:0005524">
    <property type="term" value="F:ATP binding"/>
    <property type="evidence" value="ECO:0007669"/>
    <property type="project" value="UniProtKB-UniRule"/>
</dbReference>
<sequence length="877" mass="97668">MQKFVYAFSEGNKSMRDLLGGKGANLSEMLNSGLPVPDGFTVTTEACLKYYDDRQKLSSEVKEQIFAHIKDLEKRSGKIFGGDNNPLLVSVRSGARVSMPGMMDTVLNLGLNDEVAKAMVAKTNNEQFVYDSYRRFIMMFASVVMGCEKKPFDKILEYKKAKRKVKNDCDLPAQDYKDIVAKYKKIYKDLVGKDFPIDPVEQLLAAVEAVFKSWNAERAIIYREINNISNNWGTAVNIQEMVYGNSGNNSGTGVAFTRNPSTGENELFGEYLINAQGEDVVAGVRTPAHISTLKNKMPEVFNDFVKIAKNLEKVYKDMQDMEFTIEDGKLFMLQTRNGKRTAKAALKIAVDMAKEGLITNEEAVMMVEPHLLEQLLHPKFDEKALASKRHLGLALGASPGAASGRIYFDVKSLLAAKARGEEKTILVRIETSPEDIAGMNACNGILTLRGGMTSHAAVVARGMGKCCISGLESARIDEEKKTITFERGQVFTEGDYLSLDGTKGTVYRGIIKTVDPEVTKDFEDFMKFVDSVRKLRVRCNADTFKDASVARAYGAEGIGLCRTEHMFFGEDRISYVRQMILAKDKKERQKALDKLLPVQQQDFEELFEAMDNLAVTIRFIDPPLHEFLPHEVDEINDLAREFNISYSELEARIETLSEVNPMMGHRGCRLAVTYPEIIEMQTKAIIYAAISSKRMGIEVKPELMIPLVSTLGEFKLLSGIVREVADTILKREKIDIDYKVGVMLETPRGAIGAGMLAEAGSEFFSFGTNDLTQMTFGFSRDDANKFIKDYLEKGILSFDPFARLDPKGVGKLMQIAKEGVKAVNPNAKMGICGEHGGEPYSVGFCHDLDLDYVSCSPFRVPIARLSAAQAKIYADHR</sequence>
<dbReference type="InterPro" id="IPR010121">
    <property type="entry name" value="Pyruvate_phosphate_dikinase"/>
</dbReference>
<evidence type="ECO:0000256" key="4">
    <source>
        <dbReference type="ARBA" id="ARBA00011994"/>
    </source>
</evidence>
<dbReference type="PANTHER" id="PTHR22931:SF9">
    <property type="entry name" value="PYRUVATE, PHOSPHATE DIKINASE 1, CHLOROPLASTIC"/>
    <property type="match status" value="1"/>
</dbReference>
<keyword evidence="9" id="KW-0418">Kinase</keyword>
<dbReference type="GO" id="GO:0050242">
    <property type="term" value="F:pyruvate, phosphate dikinase activity"/>
    <property type="evidence" value="ECO:0007669"/>
    <property type="project" value="UniProtKB-UniRule"/>
</dbReference>
<dbReference type="KEGG" id="fper:ACH24_06100"/>
<keyword evidence="6 19" id="KW-0808">Transferase</keyword>
<dbReference type="InterPro" id="IPR040442">
    <property type="entry name" value="Pyrv_kinase-like_dom_sf"/>
</dbReference>
<feature type="domain" description="Pyruvate phosphate dikinase AMP/ATP-binding" evidence="17">
    <location>
        <begin position="55"/>
        <end position="297"/>
    </location>
</feature>
<dbReference type="PROSITE" id="PS00370">
    <property type="entry name" value="PEP_ENZYMES_PHOS_SITE"/>
    <property type="match status" value="1"/>
</dbReference>